<dbReference type="AlphaFoldDB" id="A0A0Q4B8Y0"/>
<name>A0A0Q4B8Y0_9BACT</name>
<dbReference type="PATRIC" id="fig|1702214.3.peg.79"/>
<evidence type="ECO:0008006" key="3">
    <source>
        <dbReference type="Google" id="ProtNLM"/>
    </source>
</evidence>
<dbReference type="InterPro" id="IPR021857">
    <property type="entry name" value="DUF3467"/>
</dbReference>
<reference evidence="1" key="1">
    <citation type="submission" date="2015-08" db="EMBL/GenBank/DDBJ databases">
        <title>Candidatus Bacteriodes Periocalifornicus.</title>
        <authorList>
            <person name="McLean J.S."/>
            <person name="Kelley S."/>
        </authorList>
    </citation>
    <scope>NUCLEOTIDE SEQUENCE [LARGE SCALE GENOMIC DNA]</scope>
    <source>
        <strain evidence="1">12B</strain>
    </source>
</reference>
<evidence type="ECO:0000313" key="1">
    <source>
        <dbReference type="EMBL" id="KQM09373.1"/>
    </source>
</evidence>
<dbReference type="Proteomes" id="UP000054172">
    <property type="component" value="Unassembled WGS sequence"/>
</dbReference>
<organism evidence="1 2">
    <name type="scientific">Candidatus [Bacteroides] periocalifornicus</name>
    <dbReference type="NCBI Taxonomy" id="1702214"/>
    <lineage>
        <taxon>Bacteria</taxon>
        <taxon>Pseudomonadati</taxon>
        <taxon>Bacteroidota</taxon>
    </lineage>
</organism>
<accession>A0A0Q4B8Y0</accession>
<keyword evidence="2" id="KW-1185">Reference proteome</keyword>
<dbReference type="Pfam" id="PF11950">
    <property type="entry name" value="DUF3467"/>
    <property type="match status" value="1"/>
</dbReference>
<dbReference type="EMBL" id="LIIK01000006">
    <property type="protein sequence ID" value="KQM09373.1"/>
    <property type="molecule type" value="Genomic_DNA"/>
</dbReference>
<dbReference type="STRING" id="1702214.AL399_01985"/>
<evidence type="ECO:0000313" key="2">
    <source>
        <dbReference type="Proteomes" id="UP000054172"/>
    </source>
</evidence>
<comment type="caution">
    <text evidence="1">The sequence shown here is derived from an EMBL/GenBank/DDBJ whole genome shotgun (WGS) entry which is preliminary data.</text>
</comment>
<sequence>MSNTKQEGAERKMQLDLSAEVAAGTYSNLVVISHSISEFVLDFARIMPGVDSPRVVSRVIMTPDHAKRLLLALTENVRRYEYLHGEIDLHEDVANPEIPFVGDTRNEA</sequence>
<protein>
    <recommendedName>
        <fullName evidence="3">Transcriptional accessory protein</fullName>
    </recommendedName>
</protein>
<proteinExistence type="predicted"/>
<gene>
    <name evidence="1" type="ORF">AL399_01985</name>
</gene>